<feature type="coiled-coil region" evidence="1">
    <location>
        <begin position="45"/>
        <end position="72"/>
    </location>
</feature>
<feature type="compositionally biased region" description="Low complexity" evidence="2">
    <location>
        <begin position="397"/>
        <end position="406"/>
    </location>
</feature>
<proteinExistence type="predicted"/>
<accession>A0A1L9TN65</accession>
<dbReference type="VEuPathDB" id="FungiDB:ASPSYDRAFT_770503"/>
<evidence type="ECO:0000313" key="4">
    <source>
        <dbReference type="Proteomes" id="UP000184356"/>
    </source>
</evidence>
<dbReference type="RefSeq" id="XP_040704648.1">
    <property type="nucleotide sequence ID" value="XM_040850881.1"/>
</dbReference>
<keyword evidence="4" id="KW-1185">Reference proteome</keyword>
<feature type="compositionally biased region" description="Basic residues" evidence="2">
    <location>
        <begin position="427"/>
        <end position="437"/>
    </location>
</feature>
<organism evidence="3 4">
    <name type="scientific">Aspergillus sydowii CBS 593.65</name>
    <dbReference type="NCBI Taxonomy" id="1036612"/>
    <lineage>
        <taxon>Eukaryota</taxon>
        <taxon>Fungi</taxon>
        <taxon>Dikarya</taxon>
        <taxon>Ascomycota</taxon>
        <taxon>Pezizomycotina</taxon>
        <taxon>Eurotiomycetes</taxon>
        <taxon>Eurotiomycetidae</taxon>
        <taxon>Eurotiales</taxon>
        <taxon>Aspergillaceae</taxon>
        <taxon>Aspergillus</taxon>
        <taxon>Aspergillus subgen. Nidulantes</taxon>
    </lineage>
</organism>
<reference evidence="4" key="1">
    <citation type="journal article" date="2017" name="Genome Biol.">
        <title>Comparative genomics reveals high biological diversity and specific adaptations in the industrially and medically important fungal genus Aspergillus.</title>
        <authorList>
            <person name="de Vries R.P."/>
            <person name="Riley R."/>
            <person name="Wiebenga A."/>
            <person name="Aguilar-Osorio G."/>
            <person name="Amillis S."/>
            <person name="Uchima C.A."/>
            <person name="Anderluh G."/>
            <person name="Asadollahi M."/>
            <person name="Askin M."/>
            <person name="Barry K."/>
            <person name="Battaglia E."/>
            <person name="Bayram O."/>
            <person name="Benocci T."/>
            <person name="Braus-Stromeyer S.A."/>
            <person name="Caldana C."/>
            <person name="Canovas D."/>
            <person name="Cerqueira G.C."/>
            <person name="Chen F."/>
            <person name="Chen W."/>
            <person name="Choi C."/>
            <person name="Clum A."/>
            <person name="Dos Santos R.A."/>
            <person name="Damasio A.R."/>
            <person name="Diallinas G."/>
            <person name="Emri T."/>
            <person name="Fekete E."/>
            <person name="Flipphi M."/>
            <person name="Freyberg S."/>
            <person name="Gallo A."/>
            <person name="Gournas C."/>
            <person name="Habgood R."/>
            <person name="Hainaut M."/>
            <person name="Harispe M.L."/>
            <person name="Henrissat B."/>
            <person name="Hilden K.S."/>
            <person name="Hope R."/>
            <person name="Hossain A."/>
            <person name="Karabika E."/>
            <person name="Karaffa L."/>
            <person name="Karanyi Z."/>
            <person name="Krasevec N."/>
            <person name="Kuo A."/>
            <person name="Kusch H."/>
            <person name="LaButti K."/>
            <person name="Lagendijk E.L."/>
            <person name="Lapidus A."/>
            <person name="Levasseur A."/>
            <person name="Lindquist E."/>
            <person name="Lipzen A."/>
            <person name="Logrieco A.F."/>
            <person name="MacCabe A."/>
            <person name="Maekelae M.R."/>
            <person name="Malavazi I."/>
            <person name="Melin P."/>
            <person name="Meyer V."/>
            <person name="Mielnichuk N."/>
            <person name="Miskei M."/>
            <person name="Molnar A.P."/>
            <person name="Mule G."/>
            <person name="Ngan C.Y."/>
            <person name="Orejas M."/>
            <person name="Orosz E."/>
            <person name="Ouedraogo J.P."/>
            <person name="Overkamp K.M."/>
            <person name="Park H.-S."/>
            <person name="Perrone G."/>
            <person name="Piumi F."/>
            <person name="Punt P.J."/>
            <person name="Ram A.F."/>
            <person name="Ramon A."/>
            <person name="Rauscher S."/>
            <person name="Record E."/>
            <person name="Riano-Pachon D.M."/>
            <person name="Robert V."/>
            <person name="Roehrig J."/>
            <person name="Ruller R."/>
            <person name="Salamov A."/>
            <person name="Salih N.S."/>
            <person name="Samson R.A."/>
            <person name="Sandor E."/>
            <person name="Sanguinetti M."/>
            <person name="Schuetze T."/>
            <person name="Sepcic K."/>
            <person name="Shelest E."/>
            <person name="Sherlock G."/>
            <person name="Sophianopoulou V."/>
            <person name="Squina F.M."/>
            <person name="Sun H."/>
            <person name="Susca A."/>
            <person name="Todd R.B."/>
            <person name="Tsang A."/>
            <person name="Unkles S.E."/>
            <person name="van de Wiele N."/>
            <person name="van Rossen-Uffink D."/>
            <person name="Oliveira J.V."/>
            <person name="Vesth T.C."/>
            <person name="Visser J."/>
            <person name="Yu J.-H."/>
            <person name="Zhou M."/>
            <person name="Andersen M.R."/>
            <person name="Archer D.B."/>
            <person name="Baker S.E."/>
            <person name="Benoit I."/>
            <person name="Brakhage A.A."/>
            <person name="Braus G.H."/>
            <person name="Fischer R."/>
            <person name="Frisvad J.C."/>
            <person name="Goldman G.H."/>
            <person name="Houbraken J."/>
            <person name="Oakley B."/>
            <person name="Pocsi I."/>
            <person name="Scazzocchio C."/>
            <person name="Seiboth B."/>
            <person name="vanKuyk P.A."/>
            <person name="Wortman J."/>
            <person name="Dyer P.S."/>
            <person name="Grigoriev I.V."/>
        </authorList>
    </citation>
    <scope>NUCLEOTIDE SEQUENCE [LARGE SCALE GENOMIC DNA]</scope>
    <source>
        <strain evidence="4">CBS 593.65</strain>
    </source>
</reference>
<feature type="region of interest" description="Disordered" evidence="2">
    <location>
        <begin position="397"/>
        <end position="452"/>
    </location>
</feature>
<dbReference type="EMBL" id="KV878584">
    <property type="protein sequence ID" value="OJJ60842.1"/>
    <property type="molecule type" value="Genomic_DNA"/>
</dbReference>
<feature type="compositionally biased region" description="Polar residues" evidence="2">
    <location>
        <begin position="275"/>
        <end position="297"/>
    </location>
</feature>
<dbReference type="OrthoDB" id="4225570at2759"/>
<feature type="compositionally biased region" description="Basic and acidic residues" evidence="2">
    <location>
        <begin position="313"/>
        <end position="328"/>
    </location>
</feature>
<dbReference type="GeneID" id="63766954"/>
<feature type="compositionally biased region" description="Basic and acidic residues" evidence="2">
    <location>
        <begin position="247"/>
        <end position="269"/>
    </location>
</feature>
<evidence type="ECO:0000256" key="2">
    <source>
        <dbReference type="SAM" id="MobiDB-lite"/>
    </source>
</evidence>
<feature type="compositionally biased region" description="Acidic residues" evidence="2">
    <location>
        <begin position="443"/>
        <end position="452"/>
    </location>
</feature>
<evidence type="ECO:0000256" key="1">
    <source>
        <dbReference type="SAM" id="Coils"/>
    </source>
</evidence>
<dbReference type="Gene3D" id="1.10.287.1490">
    <property type="match status" value="1"/>
</dbReference>
<evidence type="ECO:0000313" key="3">
    <source>
        <dbReference type="EMBL" id="OJJ60842.1"/>
    </source>
</evidence>
<keyword evidence="1" id="KW-0175">Coiled coil</keyword>
<dbReference type="AlphaFoldDB" id="A0A1L9TN65"/>
<feature type="region of interest" description="Disordered" evidence="2">
    <location>
        <begin position="246"/>
        <end position="328"/>
    </location>
</feature>
<gene>
    <name evidence="3" type="ORF">ASPSYDRAFT_770503</name>
</gene>
<feature type="compositionally biased region" description="Basic and acidic residues" evidence="2">
    <location>
        <begin position="407"/>
        <end position="417"/>
    </location>
</feature>
<dbReference type="Proteomes" id="UP000184356">
    <property type="component" value="Unassembled WGS sequence"/>
</dbReference>
<protein>
    <submittedName>
        <fullName evidence="3">Uncharacterized protein</fullName>
    </submittedName>
</protein>
<name>A0A1L9TN65_9EURO</name>
<sequence length="452" mass="51246">MEPSQAQQVQPASLLWAYELRRENVHLVSQMDKLNTILTSATNTISTLHESVEILTARIQHLEEQHKHQQQEFEHKIIEFENDRMESQNWAVRLERACKDFGDLAIENQALRVMCTGACAKVDAVEAGNESLREEVSQASKKVNTFESGNNTLTSELEKTLREFHARVAENETFLKEEIQEVSKKFGTLETENGALRWNIDNVIQTFARVESDNGEVKARVCLLEKEAAVQEKQVTRLVKWMSMKTMAEDKGKRGPRRAATEQDQDMHMPDSIPTPASRQSTRLSSQRMLSETTWGSLSDLDRPCTNVSTKSSGHDSQQKDLKKSKEQKILGSIRQKQRTLEEYISLTDALRARHASIPEESFVMAFMAGLDDDDLRMQIVDVTRHAGLSWDSVVSSVQSKGQGSKKPTDSNNEHVPGRQNVATRSTGKRKENRRRTIPIVPADEEDELFVT</sequence>